<accession>A0ABY5DX56</accession>
<feature type="region of interest" description="Disordered" evidence="1">
    <location>
        <begin position="83"/>
        <end position="121"/>
    </location>
</feature>
<name>A0ABY5DX56_9ACTN</name>
<dbReference type="RefSeq" id="WP_254571829.1">
    <property type="nucleotide sequence ID" value="NZ_CP098502.1"/>
</dbReference>
<dbReference type="EMBL" id="CP098502">
    <property type="protein sequence ID" value="UTI65139.1"/>
    <property type="molecule type" value="Genomic_DNA"/>
</dbReference>
<keyword evidence="3" id="KW-1185">Reference proteome</keyword>
<protein>
    <submittedName>
        <fullName evidence="2">Uncharacterized protein</fullName>
    </submittedName>
</protein>
<gene>
    <name evidence="2" type="ORF">NBH00_02750</name>
</gene>
<evidence type="ECO:0000313" key="3">
    <source>
        <dbReference type="Proteomes" id="UP001056035"/>
    </source>
</evidence>
<sequence>MDAHLKALADISMALSAAEAFLDESANLNARDQLDAAAEGLTALRALWPEMTAAERTVVGRTAAPLRDRLDAGRARLPKLTALTEVAPEPGEGDDDDAGPVAGEGGPATVGGAADPVPPAA</sequence>
<reference evidence="2 3" key="1">
    <citation type="submission" date="2022-06" db="EMBL/GenBank/DDBJ databases">
        <title>Paraconexibacter antarcticus.</title>
        <authorList>
            <person name="Kim C.S."/>
        </authorList>
    </citation>
    <scope>NUCLEOTIDE SEQUENCE [LARGE SCALE GENOMIC DNA]</scope>
    <source>
        <strain evidence="2 3">02-257</strain>
    </source>
</reference>
<organism evidence="2 3">
    <name type="scientific">Paraconexibacter antarcticus</name>
    <dbReference type="NCBI Taxonomy" id="2949664"/>
    <lineage>
        <taxon>Bacteria</taxon>
        <taxon>Bacillati</taxon>
        <taxon>Actinomycetota</taxon>
        <taxon>Thermoleophilia</taxon>
        <taxon>Solirubrobacterales</taxon>
        <taxon>Paraconexibacteraceae</taxon>
        <taxon>Paraconexibacter</taxon>
    </lineage>
</organism>
<evidence type="ECO:0000313" key="2">
    <source>
        <dbReference type="EMBL" id="UTI65139.1"/>
    </source>
</evidence>
<evidence type="ECO:0000256" key="1">
    <source>
        <dbReference type="SAM" id="MobiDB-lite"/>
    </source>
</evidence>
<dbReference type="Proteomes" id="UP001056035">
    <property type="component" value="Chromosome"/>
</dbReference>
<proteinExistence type="predicted"/>